<accession>A0AAD6NQK2</accession>
<gene>
    <name evidence="2" type="ORF">OIU84_013978</name>
</gene>
<feature type="compositionally biased region" description="Polar residues" evidence="1">
    <location>
        <begin position="67"/>
        <end position="84"/>
    </location>
</feature>
<dbReference type="EMBL" id="JAPFFJ010000018">
    <property type="protein sequence ID" value="KAJ6401817.1"/>
    <property type="molecule type" value="Genomic_DNA"/>
</dbReference>
<sequence length="225" mass="25253">MNNEQVAMREGGDFSLFCFRVCFNQGAIYYEGREAIVHLKKAKLLERDLESLGGEVGSSIVHDTTRMTKSSPSQNTIAKSNVSSKPARRSRLMIQKELLAIKKKALALRREGRLDAAEEELKKGKVLEQQLEEMDNASNVKGKQASVGQSLGWKDDDNEHTISPFNPQESDNLSTQTSNPLVTQSTSNISWRTPRRSKAEIQRELLGLKRKALTLRHEGKIDEAE</sequence>
<feature type="compositionally biased region" description="Polar residues" evidence="1">
    <location>
        <begin position="136"/>
        <end position="149"/>
    </location>
</feature>
<feature type="region of interest" description="Disordered" evidence="1">
    <location>
        <begin position="135"/>
        <end position="197"/>
    </location>
</feature>
<evidence type="ECO:0000313" key="3">
    <source>
        <dbReference type="Proteomes" id="UP001162972"/>
    </source>
</evidence>
<reference evidence="2 3" key="1">
    <citation type="journal article" date="2023" name="Int. J. Mol. Sci.">
        <title>De Novo Assembly and Annotation of 11 Diverse Shrub Willow (Salix) Genomes Reveals Novel Gene Organization in Sex-Linked Regions.</title>
        <authorList>
            <person name="Hyden B."/>
            <person name="Feng K."/>
            <person name="Yates T.B."/>
            <person name="Jawdy S."/>
            <person name="Cereghino C."/>
            <person name="Smart L.B."/>
            <person name="Muchero W."/>
        </authorList>
    </citation>
    <scope>NUCLEOTIDE SEQUENCE [LARGE SCALE GENOMIC DNA]</scope>
    <source>
        <tissue evidence="2">Shoot tip</tissue>
    </source>
</reference>
<name>A0AAD6NQK2_9ROSI</name>
<evidence type="ECO:0000313" key="2">
    <source>
        <dbReference type="EMBL" id="KAJ6401817.1"/>
    </source>
</evidence>
<dbReference type="PANTHER" id="PTHR47553">
    <property type="entry name" value="MYOSIN-11"/>
    <property type="match status" value="1"/>
</dbReference>
<proteinExistence type="predicted"/>
<comment type="caution">
    <text evidence="2">The sequence shown here is derived from an EMBL/GenBank/DDBJ whole genome shotgun (WGS) entry which is preliminary data.</text>
</comment>
<protein>
    <submittedName>
        <fullName evidence="2">Uncharacterized protein</fullName>
    </submittedName>
</protein>
<feature type="region of interest" description="Disordered" evidence="1">
    <location>
        <begin position="65"/>
        <end position="86"/>
    </location>
</feature>
<dbReference type="PANTHER" id="PTHR47553:SF1">
    <property type="entry name" value="RING_FYVE_PHD ZINC FINGER SUPERFAMILY PROTEIN"/>
    <property type="match status" value="1"/>
</dbReference>
<organism evidence="2 3">
    <name type="scientific">Salix udensis</name>
    <dbReference type="NCBI Taxonomy" id="889485"/>
    <lineage>
        <taxon>Eukaryota</taxon>
        <taxon>Viridiplantae</taxon>
        <taxon>Streptophyta</taxon>
        <taxon>Embryophyta</taxon>
        <taxon>Tracheophyta</taxon>
        <taxon>Spermatophyta</taxon>
        <taxon>Magnoliopsida</taxon>
        <taxon>eudicotyledons</taxon>
        <taxon>Gunneridae</taxon>
        <taxon>Pentapetalae</taxon>
        <taxon>rosids</taxon>
        <taxon>fabids</taxon>
        <taxon>Malpighiales</taxon>
        <taxon>Salicaceae</taxon>
        <taxon>Saliceae</taxon>
        <taxon>Salix</taxon>
    </lineage>
</organism>
<keyword evidence="3" id="KW-1185">Reference proteome</keyword>
<dbReference type="AlphaFoldDB" id="A0AAD6NQK2"/>
<evidence type="ECO:0000256" key="1">
    <source>
        <dbReference type="SAM" id="MobiDB-lite"/>
    </source>
</evidence>
<feature type="compositionally biased region" description="Polar residues" evidence="1">
    <location>
        <begin position="161"/>
        <end position="191"/>
    </location>
</feature>
<dbReference type="Proteomes" id="UP001162972">
    <property type="component" value="Chromosome 4"/>
</dbReference>